<sequence>MGDGCMRVLVEAIHSAPSQAVLYISGGASQTLGWLMSVPGASNTVLEAVIPYSRMSMIQLLGKVPVQFTSRKHAEDMALAAYNRALKVLGVGFTGSLASTHPKLGEHRFHLSTRTSDRLYVCTVTLSKNLHLELLVEVLREVMFSIIIPGFTDSRGGRKSFKPVFTRDSMHSSSKRVPSTYYDGHSHGILLNKSRAWELIVMKAGFPDVDTKNKKWFKTSRPNYAREYQRNMGPEKVHGRISVECSIGCEAIANACNVQASFSSQLTDTDVADDCEEHFHEDQELEQLISGKICFKVYPFSSGMMHICHLRNEKSFFRVHLIPYMMVI</sequence>
<evidence type="ECO:0000313" key="1">
    <source>
        <dbReference type="EMBL" id="KAK3031575.1"/>
    </source>
</evidence>
<gene>
    <name evidence="1" type="ORF">RJ639_036374</name>
</gene>
<reference evidence="1" key="1">
    <citation type="submission" date="2022-12" db="EMBL/GenBank/DDBJ databases">
        <title>Draft genome assemblies for two species of Escallonia (Escalloniales).</title>
        <authorList>
            <person name="Chanderbali A."/>
            <person name="Dervinis C."/>
            <person name="Anghel I."/>
            <person name="Soltis D."/>
            <person name="Soltis P."/>
            <person name="Zapata F."/>
        </authorList>
    </citation>
    <scope>NUCLEOTIDE SEQUENCE</scope>
    <source>
        <strain evidence="1">UCBG64.0493</strain>
        <tissue evidence="1">Leaf</tissue>
    </source>
</reference>
<dbReference type="GO" id="GO:0016887">
    <property type="term" value="F:ATP hydrolysis activity"/>
    <property type="evidence" value="ECO:0007669"/>
    <property type="project" value="TreeGrafter"/>
</dbReference>
<protein>
    <submittedName>
        <fullName evidence="1">Uncharacterized protein</fullName>
    </submittedName>
</protein>
<dbReference type="Proteomes" id="UP001188597">
    <property type="component" value="Unassembled WGS sequence"/>
</dbReference>
<name>A0AA89B7Z2_9ASTE</name>
<keyword evidence="2" id="KW-1185">Reference proteome</keyword>
<evidence type="ECO:0000313" key="2">
    <source>
        <dbReference type="Proteomes" id="UP001188597"/>
    </source>
</evidence>
<dbReference type="EMBL" id="JAVXUP010000300">
    <property type="protein sequence ID" value="KAK3031575.1"/>
    <property type="molecule type" value="Genomic_DNA"/>
</dbReference>
<dbReference type="PANTHER" id="PTHR31285:SF0">
    <property type="entry name" value="NICOTINAMIDE MONONUCLEOTIDE ADENYLYLTRANSFERASE"/>
    <property type="match status" value="1"/>
</dbReference>
<dbReference type="Gene3D" id="3.90.950.20">
    <property type="entry name" value="CinA-like"/>
    <property type="match status" value="1"/>
</dbReference>
<accession>A0AA89B7Z2</accession>
<organism evidence="1 2">
    <name type="scientific">Escallonia herrerae</name>
    <dbReference type="NCBI Taxonomy" id="1293975"/>
    <lineage>
        <taxon>Eukaryota</taxon>
        <taxon>Viridiplantae</taxon>
        <taxon>Streptophyta</taxon>
        <taxon>Embryophyta</taxon>
        <taxon>Tracheophyta</taxon>
        <taxon>Spermatophyta</taxon>
        <taxon>Magnoliopsida</taxon>
        <taxon>eudicotyledons</taxon>
        <taxon>Gunneridae</taxon>
        <taxon>Pentapetalae</taxon>
        <taxon>asterids</taxon>
        <taxon>campanulids</taxon>
        <taxon>Escalloniales</taxon>
        <taxon>Escalloniaceae</taxon>
        <taxon>Escallonia</taxon>
    </lineage>
</organism>
<proteinExistence type="predicted"/>
<dbReference type="GO" id="GO:0005634">
    <property type="term" value="C:nucleus"/>
    <property type="evidence" value="ECO:0007669"/>
    <property type="project" value="TreeGrafter"/>
</dbReference>
<dbReference type="SUPFAM" id="SSF142433">
    <property type="entry name" value="CinA-like"/>
    <property type="match status" value="1"/>
</dbReference>
<dbReference type="AlphaFoldDB" id="A0AA89B7Z2"/>
<dbReference type="InterPro" id="IPR036653">
    <property type="entry name" value="CinA-like_C"/>
</dbReference>
<dbReference type="GO" id="GO:0005737">
    <property type="term" value="C:cytoplasm"/>
    <property type="evidence" value="ECO:0007669"/>
    <property type="project" value="TreeGrafter"/>
</dbReference>
<dbReference type="PANTHER" id="PTHR31285">
    <property type="entry name" value="NICOTINAMIDE MONONUCLEOTIDE ADENYLYLTRANSFERASE"/>
    <property type="match status" value="1"/>
</dbReference>
<comment type="caution">
    <text evidence="1">The sequence shown here is derived from an EMBL/GenBank/DDBJ whole genome shotgun (WGS) entry which is preliminary data.</text>
</comment>
<dbReference type="GO" id="GO:0000309">
    <property type="term" value="F:nicotinamide-nucleotide adenylyltransferase activity"/>
    <property type="evidence" value="ECO:0007669"/>
    <property type="project" value="TreeGrafter"/>
</dbReference>